<evidence type="ECO:0000256" key="1">
    <source>
        <dbReference type="ARBA" id="ARBA00023295"/>
    </source>
</evidence>
<keyword evidence="2" id="KW-0624">Polysaccharide degradation</keyword>
<protein>
    <recommendedName>
        <fullName evidence="5">Fibronectin type-III domain-containing protein</fullName>
    </recommendedName>
</protein>
<name>A0A8H2K9Z1_9MICO</name>
<dbReference type="GO" id="GO:0016798">
    <property type="term" value="F:hydrolase activity, acting on glycosyl bonds"/>
    <property type="evidence" value="ECO:0007669"/>
    <property type="project" value="UniProtKB-KW"/>
</dbReference>
<dbReference type="AlphaFoldDB" id="A0A8H2K9Z1"/>
<accession>A0A8H2K9Z1</accession>
<sequence>MSRQAPHATASRACPSMKAWTRMSIVSGVVVFLSLTSSIGFAAWTASSTKTATVSAGTIAVSTATSDGAATITSLGHTYTTTSRTMVKPITIRNTGSVVATVSGVAIAATSTSSLPGEQIAVEFWAGTSETCATAAPTVLTTLGAGNVSLRNLTMVIPVNGSALLCTSTKFPGNIAAQAGKKITASFAITTTAGSNWNATDVVPVNNRSFTQEIFEKPAPNAPTMLVCEDQKSDKKVEISWTAPAGFTTPNDGYNIYYDGVLETNTAETTVEIKEKKPVRMNITIRAVDANGIESVDSRIIEIEPRKTDDGGKEKGISCAN</sequence>
<keyword evidence="2" id="KW-0119">Carbohydrate metabolism</keyword>
<dbReference type="CDD" id="cd00063">
    <property type="entry name" value="FN3"/>
    <property type="match status" value="1"/>
</dbReference>
<dbReference type="Proteomes" id="UP000316560">
    <property type="component" value="Unassembled WGS sequence"/>
</dbReference>
<gene>
    <name evidence="3" type="ORF">FB472_2013</name>
</gene>
<dbReference type="SUPFAM" id="SSF49265">
    <property type="entry name" value="Fibronectin type III"/>
    <property type="match status" value="1"/>
</dbReference>
<evidence type="ECO:0000313" key="3">
    <source>
        <dbReference type="EMBL" id="TQO20381.1"/>
    </source>
</evidence>
<keyword evidence="1" id="KW-0378">Hydrolase</keyword>
<evidence type="ECO:0000313" key="4">
    <source>
        <dbReference type="Proteomes" id="UP000316560"/>
    </source>
</evidence>
<evidence type="ECO:0008006" key="5">
    <source>
        <dbReference type="Google" id="ProtNLM"/>
    </source>
</evidence>
<dbReference type="InterPro" id="IPR003961">
    <property type="entry name" value="FN3_dom"/>
</dbReference>
<organism evidence="3 4">
    <name type="scientific">Rhodoglobus vestalii</name>
    <dbReference type="NCBI Taxonomy" id="193384"/>
    <lineage>
        <taxon>Bacteria</taxon>
        <taxon>Bacillati</taxon>
        <taxon>Actinomycetota</taxon>
        <taxon>Actinomycetes</taxon>
        <taxon>Micrococcales</taxon>
        <taxon>Microbacteriaceae</taxon>
        <taxon>Rhodoglobus</taxon>
    </lineage>
</organism>
<dbReference type="Gene3D" id="2.60.40.10">
    <property type="entry name" value="Immunoglobulins"/>
    <property type="match status" value="1"/>
</dbReference>
<comment type="caution">
    <text evidence="3">The sequence shown here is derived from an EMBL/GenBank/DDBJ whole genome shotgun (WGS) entry which is preliminary data.</text>
</comment>
<dbReference type="InterPro" id="IPR013783">
    <property type="entry name" value="Ig-like_fold"/>
</dbReference>
<evidence type="ECO:0000256" key="2">
    <source>
        <dbReference type="ARBA" id="ARBA00023326"/>
    </source>
</evidence>
<dbReference type="RefSeq" id="WP_215730429.1">
    <property type="nucleotide sequence ID" value="NZ_VFRA01000001.1"/>
</dbReference>
<dbReference type="InterPro" id="IPR036116">
    <property type="entry name" value="FN3_sf"/>
</dbReference>
<keyword evidence="1" id="KW-0326">Glycosidase</keyword>
<dbReference type="EMBL" id="VFRA01000001">
    <property type="protein sequence ID" value="TQO20381.1"/>
    <property type="molecule type" value="Genomic_DNA"/>
</dbReference>
<keyword evidence="4" id="KW-1185">Reference proteome</keyword>
<dbReference type="GO" id="GO:0000272">
    <property type="term" value="P:polysaccharide catabolic process"/>
    <property type="evidence" value="ECO:0007669"/>
    <property type="project" value="UniProtKB-KW"/>
</dbReference>
<proteinExistence type="predicted"/>
<reference evidence="3 4" key="1">
    <citation type="submission" date="2019-06" db="EMBL/GenBank/DDBJ databases">
        <title>Sequencing the genomes of 1000 actinobacteria strains.</title>
        <authorList>
            <person name="Klenk H.-P."/>
        </authorList>
    </citation>
    <scope>NUCLEOTIDE SEQUENCE [LARGE SCALE GENOMIC DNA]</scope>
    <source>
        <strain evidence="3 4">DSM 21947</strain>
    </source>
</reference>